<feature type="binding site" evidence="12">
    <location>
        <begin position="83"/>
        <end position="85"/>
    </location>
    <ligand>
        <name>L-histidine</name>
        <dbReference type="ChEBI" id="CHEBI:57595"/>
    </ligand>
</feature>
<keyword evidence="5 11" id="KW-0436">Ligase</keyword>
<dbReference type="InterPro" id="IPR015807">
    <property type="entry name" value="His-tRNA-ligase"/>
</dbReference>
<feature type="binding site" evidence="12">
    <location>
        <begin position="264"/>
        <end position="265"/>
    </location>
    <ligand>
        <name>L-histidine</name>
        <dbReference type="ChEBI" id="CHEBI:57595"/>
    </ligand>
</feature>
<dbReference type="PIRSF" id="PIRSF001549">
    <property type="entry name" value="His-tRNA_synth"/>
    <property type="match status" value="1"/>
</dbReference>
<dbReference type="CDD" id="cd00859">
    <property type="entry name" value="HisRS_anticodon"/>
    <property type="match status" value="1"/>
</dbReference>
<dbReference type="PATRIC" id="fig|634113.3.peg.108"/>
<dbReference type="GO" id="GO:0004821">
    <property type="term" value="F:histidine-tRNA ligase activity"/>
    <property type="evidence" value="ECO:0007669"/>
    <property type="project" value="UniProtKB-UniRule"/>
</dbReference>
<evidence type="ECO:0000313" key="15">
    <source>
        <dbReference type="Proteomes" id="UP000069926"/>
    </source>
</evidence>
<feature type="domain" description="Aminoacyl-transfer RNA synthetases class-II family profile" evidence="13">
    <location>
        <begin position="1"/>
        <end position="317"/>
    </location>
</feature>
<organism evidence="14 15">
    <name type="scientific">Candidatus Arsenophonus lipoptenae</name>
    <dbReference type="NCBI Taxonomy" id="634113"/>
    <lineage>
        <taxon>Bacteria</taxon>
        <taxon>Pseudomonadati</taxon>
        <taxon>Pseudomonadota</taxon>
        <taxon>Gammaproteobacteria</taxon>
        <taxon>Enterobacterales</taxon>
        <taxon>Morganellaceae</taxon>
        <taxon>Arsenophonus</taxon>
    </lineage>
</organism>
<name>A0A0X9W9Z3_9GAMM</name>
<dbReference type="PANTHER" id="PTHR43707">
    <property type="entry name" value="HISTIDYL-TRNA SYNTHETASE"/>
    <property type="match status" value="1"/>
</dbReference>
<dbReference type="SUPFAM" id="SSF52954">
    <property type="entry name" value="Class II aaRS ABD-related"/>
    <property type="match status" value="1"/>
</dbReference>
<dbReference type="SUPFAM" id="SSF55681">
    <property type="entry name" value="Class II aaRS and biotin synthetases"/>
    <property type="match status" value="1"/>
</dbReference>
<evidence type="ECO:0000256" key="5">
    <source>
        <dbReference type="ARBA" id="ARBA00022598"/>
    </source>
</evidence>
<evidence type="ECO:0000256" key="1">
    <source>
        <dbReference type="ARBA" id="ARBA00004496"/>
    </source>
</evidence>
<dbReference type="NCBIfam" id="TIGR00442">
    <property type="entry name" value="hisS"/>
    <property type="match status" value="1"/>
</dbReference>
<dbReference type="Gene3D" id="3.40.50.800">
    <property type="entry name" value="Anticodon-binding domain"/>
    <property type="match status" value="1"/>
</dbReference>
<dbReference type="PROSITE" id="PS50862">
    <property type="entry name" value="AA_TRNA_LIGASE_II"/>
    <property type="match status" value="1"/>
</dbReference>
<dbReference type="InterPro" id="IPR004154">
    <property type="entry name" value="Anticodon-bd"/>
</dbReference>
<dbReference type="FunFam" id="3.30.930.10:FF:000005">
    <property type="entry name" value="Histidine--tRNA ligase"/>
    <property type="match status" value="1"/>
</dbReference>
<dbReference type="OrthoDB" id="9800814at2"/>
<dbReference type="GO" id="GO:0006427">
    <property type="term" value="P:histidyl-tRNA aminoacylation"/>
    <property type="evidence" value="ECO:0007669"/>
    <property type="project" value="UniProtKB-UniRule"/>
</dbReference>
<feature type="binding site" evidence="12">
    <location>
        <position position="260"/>
    </location>
    <ligand>
        <name>L-histidine</name>
        <dbReference type="ChEBI" id="CHEBI:57595"/>
    </ligand>
</feature>
<evidence type="ECO:0000256" key="2">
    <source>
        <dbReference type="ARBA" id="ARBA00008226"/>
    </source>
</evidence>
<keyword evidence="15" id="KW-1185">Reference proteome</keyword>
<comment type="subunit">
    <text evidence="3 11">Homodimer.</text>
</comment>
<sequence>MNKNITSIRGMNDCFTPDIKFWQKIENKCKQILTNYGFSEIRTPIIEQTSLFSRAIGKVTDVVKKEMYTFNDRSGNSLTLRPENTTGCVRSGIEHGFLYKKRQQRLWYLGPMFRYDRPQKGRYRQFYQLGAEVFGFIGPDIDAELINITARLFRELGIIKYISLEINSIGSLSSREKYCRVLMDFLHQYENELDQDSLHQLLANPLRILDTKNPKIQEILIDAPLLADYIDSESKYHFINLCKLLDATNIKYRINHRLVRGLDYYNRTVFEWITDILGAQNTVCAGGRYDNLVEQLGGKATPAIGFAIGIDRMVLLIKQINPYFIDEYNIVDVYLITSGKVSRQSMLVLAEIIRDHLPYFTIITHYGGGNLKKQLSHADKYQAKIVLILGENEYKSGEITIKDLRTGKQEKITQQNIIVRLNELLC</sequence>
<dbReference type="InterPro" id="IPR004516">
    <property type="entry name" value="HisRS/HisZ"/>
</dbReference>
<proteinExistence type="inferred from homology"/>
<dbReference type="EC" id="6.1.1.21" evidence="11"/>
<accession>A0A0X9W9Z3</accession>
<evidence type="ECO:0000256" key="8">
    <source>
        <dbReference type="ARBA" id="ARBA00022917"/>
    </source>
</evidence>
<dbReference type="InterPro" id="IPR006195">
    <property type="entry name" value="aa-tRNA-synth_II"/>
</dbReference>
<gene>
    <name evidence="11 14" type="primary">hisS</name>
    <name evidence="14" type="ORF">AUT07_00113</name>
</gene>
<keyword evidence="4 11" id="KW-0963">Cytoplasm</keyword>
<dbReference type="EMBL" id="CP013920">
    <property type="protein sequence ID" value="AMA64703.1"/>
    <property type="molecule type" value="Genomic_DNA"/>
</dbReference>
<feature type="binding site" evidence="12">
    <location>
        <position position="114"/>
    </location>
    <ligand>
        <name>L-histidine</name>
        <dbReference type="ChEBI" id="CHEBI:57595"/>
    </ligand>
</feature>
<dbReference type="GO" id="GO:0005737">
    <property type="term" value="C:cytoplasm"/>
    <property type="evidence" value="ECO:0007669"/>
    <property type="project" value="UniProtKB-SubCell"/>
</dbReference>
<dbReference type="InterPro" id="IPR041715">
    <property type="entry name" value="HisRS-like_core"/>
</dbReference>
<evidence type="ECO:0000256" key="11">
    <source>
        <dbReference type="HAMAP-Rule" id="MF_00127"/>
    </source>
</evidence>
<protein>
    <recommendedName>
        <fullName evidence="11">Histidine--tRNA ligase</fullName>
        <ecNumber evidence="11">6.1.1.21</ecNumber>
    </recommendedName>
    <alternativeName>
        <fullName evidence="11">Histidyl-tRNA synthetase</fullName>
        <shortName evidence="11">HisRS</shortName>
    </alternativeName>
</protein>
<keyword evidence="9 11" id="KW-0030">Aminoacyl-tRNA synthetase</keyword>
<evidence type="ECO:0000256" key="7">
    <source>
        <dbReference type="ARBA" id="ARBA00022840"/>
    </source>
</evidence>
<dbReference type="GO" id="GO:0005524">
    <property type="term" value="F:ATP binding"/>
    <property type="evidence" value="ECO:0007669"/>
    <property type="project" value="UniProtKB-UniRule"/>
</dbReference>
<keyword evidence="7 11" id="KW-0067">ATP-binding</keyword>
<evidence type="ECO:0000256" key="12">
    <source>
        <dbReference type="PIRSR" id="PIRSR001549-1"/>
    </source>
</evidence>
<evidence type="ECO:0000256" key="4">
    <source>
        <dbReference type="ARBA" id="ARBA00022490"/>
    </source>
</evidence>
<dbReference type="PANTHER" id="PTHR43707:SF1">
    <property type="entry name" value="HISTIDINE--TRNA LIGASE, MITOCHONDRIAL-RELATED"/>
    <property type="match status" value="1"/>
</dbReference>
<comment type="subcellular location">
    <subcellularLocation>
        <location evidence="1 11">Cytoplasm</location>
    </subcellularLocation>
</comment>
<evidence type="ECO:0000313" key="14">
    <source>
        <dbReference type="EMBL" id="AMA64703.1"/>
    </source>
</evidence>
<dbReference type="Pfam" id="PF03129">
    <property type="entry name" value="HGTP_anticodon"/>
    <property type="match status" value="1"/>
</dbReference>
<dbReference type="Gene3D" id="3.30.930.10">
    <property type="entry name" value="Bira Bifunctional Protein, Domain 2"/>
    <property type="match status" value="1"/>
</dbReference>
<dbReference type="InterPro" id="IPR045864">
    <property type="entry name" value="aa-tRNA-synth_II/BPL/LPL"/>
</dbReference>
<dbReference type="AlphaFoldDB" id="A0A0X9W9Z3"/>
<keyword evidence="8 11" id="KW-0648">Protein biosynthesis</keyword>
<dbReference type="InterPro" id="IPR033656">
    <property type="entry name" value="HisRS_anticodon"/>
</dbReference>
<keyword evidence="6 11" id="KW-0547">Nucleotide-binding</keyword>
<comment type="catalytic activity">
    <reaction evidence="10 11">
        <text>tRNA(His) + L-histidine + ATP = L-histidyl-tRNA(His) + AMP + diphosphate + H(+)</text>
        <dbReference type="Rhea" id="RHEA:17313"/>
        <dbReference type="Rhea" id="RHEA-COMP:9665"/>
        <dbReference type="Rhea" id="RHEA-COMP:9689"/>
        <dbReference type="ChEBI" id="CHEBI:15378"/>
        <dbReference type="ChEBI" id="CHEBI:30616"/>
        <dbReference type="ChEBI" id="CHEBI:33019"/>
        <dbReference type="ChEBI" id="CHEBI:57595"/>
        <dbReference type="ChEBI" id="CHEBI:78442"/>
        <dbReference type="ChEBI" id="CHEBI:78527"/>
        <dbReference type="ChEBI" id="CHEBI:456215"/>
        <dbReference type="EC" id="6.1.1.21"/>
    </reaction>
</comment>
<dbReference type="HAMAP" id="MF_00127">
    <property type="entry name" value="His_tRNA_synth"/>
    <property type="match status" value="1"/>
</dbReference>
<dbReference type="KEGG" id="asy:AUT07_00113"/>
<feature type="binding site" evidence="12">
    <location>
        <position position="128"/>
    </location>
    <ligand>
        <name>L-histidine</name>
        <dbReference type="ChEBI" id="CHEBI:57595"/>
    </ligand>
</feature>
<dbReference type="InterPro" id="IPR036621">
    <property type="entry name" value="Anticodon-bd_dom_sf"/>
</dbReference>
<reference evidence="14 15" key="1">
    <citation type="submission" date="2016-01" db="EMBL/GenBank/DDBJ databases">
        <title>Genome sequence of Ca. Arsenophonus lipopteni, the exclusive symbiont of a blood sucking fly Lipoptena cervi (Diptera: Hippoboscidae).</title>
        <authorList>
            <person name="Novakova E."/>
            <person name="Hypsa V."/>
            <person name="Nguyen P."/>
            <person name="Husnik F."/>
            <person name="Darby A.C."/>
        </authorList>
    </citation>
    <scope>NUCLEOTIDE SEQUENCE [LARGE SCALE GENOMIC DNA]</scope>
    <source>
        <strain evidence="14 15">CB</strain>
    </source>
</reference>
<dbReference type="Pfam" id="PF13393">
    <property type="entry name" value="tRNA-synt_His"/>
    <property type="match status" value="1"/>
</dbReference>
<dbReference type="CDD" id="cd00773">
    <property type="entry name" value="HisRS-like_core"/>
    <property type="match status" value="1"/>
</dbReference>
<evidence type="ECO:0000259" key="13">
    <source>
        <dbReference type="PROSITE" id="PS50862"/>
    </source>
</evidence>
<evidence type="ECO:0000256" key="10">
    <source>
        <dbReference type="ARBA" id="ARBA00047639"/>
    </source>
</evidence>
<evidence type="ECO:0000256" key="6">
    <source>
        <dbReference type="ARBA" id="ARBA00022741"/>
    </source>
</evidence>
<evidence type="ECO:0000256" key="9">
    <source>
        <dbReference type="ARBA" id="ARBA00023146"/>
    </source>
</evidence>
<comment type="similarity">
    <text evidence="2 11">Belongs to the class-II aminoacyl-tRNA synthetase family.</text>
</comment>
<evidence type="ECO:0000256" key="3">
    <source>
        <dbReference type="ARBA" id="ARBA00011738"/>
    </source>
</evidence>
<dbReference type="Proteomes" id="UP000069926">
    <property type="component" value="Chromosome"/>
</dbReference>
<feature type="binding site" evidence="12">
    <location>
        <position position="132"/>
    </location>
    <ligand>
        <name>L-histidine</name>
        <dbReference type="ChEBI" id="CHEBI:57595"/>
    </ligand>
</feature>
<dbReference type="STRING" id="634113.AUT07_00113"/>